<dbReference type="CDD" id="cd05827">
    <property type="entry name" value="Sortase_C"/>
    <property type="match status" value="1"/>
</dbReference>
<feature type="transmembrane region" description="Helical" evidence="3">
    <location>
        <begin position="229"/>
        <end position="250"/>
    </location>
</feature>
<dbReference type="InterPro" id="IPR005754">
    <property type="entry name" value="Sortase"/>
</dbReference>
<name>A0A0R2DQT9_9LACO</name>
<evidence type="ECO:0000256" key="2">
    <source>
        <dbReference type="PIRSR" id="PIRSR605754-1"/>
    </source>
</evidence>
<evidence type="ECO:0000256" key="1">
    <source>
        <dbReference type="ARBA" id="ARBA00022801"/>
    </source>
</evidence>
<dbReference type="SUPFAM" id="SSF63817">
    <property type="entry name" value="Sortase"/>
    <property type="match status" value="1"/>
</dbReference>
<evidence type="ECO:0000313" key="6">
    <source>
        <dbReference type="Proteomes" id="UP000051589"/>
    </source>
</evidence>
<keyword evidence="3" id="KW-1133">Transmembrane helix</keyword>
<sequence length="261" mass="29576">MRKWLVILLCCLGLGLISYPAVSNTVTEWRQQGVLDAYKEQLRTANTAQRKALRQTLQRQEAINRTMVKDPFKEDSGRFVDTTPLALVAIPKIDVELPVFAGASEDVLQKYTGLVRGTDVPQGKRNQHSMITAHRGLPGAQLFTDLPRLKSGDRFYLKNAYGLMTYEVTDVRTVKPSTRQPIQRDAELNQVTLMTCTPYMINSHRLLVTGRRIPNETQTIPKGQFVWDWYKIGLLVLAGLLLLGGGWAGYRRYQRAKEEAK</sequence>
<dbReference type="OrthoDB" id="1648028at2"/>
<dbReference type="InterPro" id="IPR023365">
    <property type="entry name" value="Sortase_dom-sf"/>
</dbReference>
<keyword evidence="3" id="KW-0812">Transmembrane</keyword>
<dbReference type="Gene3D" id="2.40.260.10">
    <property type="entry name" value="Sortase"/>
    <property type="match status" value="1"/>
</dbReference>
<keyword evidence="4" id="KW-0732">Signal</keyword>
<dbReference type="InterPro" id="IPR042002">
    <property type="entry name" value="Sortase_C"/>
</dbReference>
<evidence type="ECO:0000256" key="3">
    <source>
        <dbReference type="SAM" id="Phobius"/>
    </source>
</evidence>
<dbReference type="Pfam" id="PF04203">
    <property type="entry name" value="Sortase"/>
    <property type="match status" value="1"/>
</dbReference>
<dbReference type="EMBL" id="AYZH01000005">
    <property type="protein sequence ID" value="KRN02650.1"/>
    <property type="molecule type" value="Genomic_DNA"/>
</dbReference>
<comment type="caution">
    <text evidence="5">The sequence shown here is derived from an EMBL/GenBank/DDBJ whole genome shotgun (WGS) entry which is preliminary data.</text>
</comment>
<reference evidence="5 6" key="1">
    <citation type="journal article" date="2015" name="Genome Announc.">
        <title>Expanding the biotechnology potential of lactobacilli through comparative genomics of 213 strains and associated genera.</title>
        <authorList>
            <person name="Sun Z."/>
            <person name="Harris H.M."/>
            <person name="McCann A."/>
            <person name="Guo C."/>
            <person name="Argimon S."/>
            <person name="Zhang W."/>
            <person name="Yang X."/>
            <person name="Jeffery I.B."/>
            <person name="Cooney J.C."/>
            <person name="Kagawa T.F."/>
            <person name="Liu W."/>
            <person name="Song Y."/>
            <person name="Salvetti E."/>
            <person name="Wrobel A."/>
            <person name="Rasinkangas P."/>
            <person name="Parkhill J."/>
            <person name="Rea M.C."/>
            <person name="O'Sullivan O."/>
            <person name="Ritari J."/>
            <person name="Douillard F.P."/>
            <person name="Paul Ross R."/>
            <person name="Yang R."/>
            <person name="Briner A.E."/>
            <person name="Felis G.E."/>
            <person name="de Vos W.M."/>
            <person name="Barrangou R."/>
            <person name="Klaenhammer T.R."/>
            <person name="Caufield P.W."/>
            <person name="Cui Y."/>
            <person name="Zhang H."/>
            <person name="O'Toole P.W."/>
        </authorList>
    </citation>
    <scope>NUCLEOTIDE SEQUENCE [LARGE SCALE GENOMIC DNA]</scope>
    <source>
        <strain evidence="5 6">DSM 21775</strain>
    </source>
</reference>
<evidence type="ECO:0000256" key="4">
    <source>
        <dbReference type="SAM" id="SignalP"/>
    </source>
</evidence>
<dbReference type="STRING" id="1423803.FD13_GL001641"/>
<gene>
    <name evidence="5" type="ORF">FD13_GL001641</name>
</gene>
<dbReference type="AlphaFoldDB" id="A0A0R2DQT9"/>
<dbReference type="GO" id="GO:0016787">
    <property type="term" value="F:hydrolase activity"/>
    <property type="evidence" value="ECO:0007669"/>
    <property type="project" value="UniProtKB-KW"/>
</dbReference>
<feature type="chain" id="PRO_5006416296" description="Sortase (Surface protein transpeptidase)" evidence="4">
    <location>
        <begin position="24"/>
        <end position="261"/>
    </location>
</feature>
<dbReference type="NCBIfam" id="NF033745">
    <property type="entry name" value="class_C_sortase"/>
    <property type="match status" value="1"/>
</dbReference>
<feature type="active site" description="Proton donor/acceptor" evidence="2">
    <location>
        <position position="134"/>
    </location>
</feature>
<accession>A0A0R2DQT9</accession>
<evidence type="ECO:0008006" key="7">
    <source>
        <dbReference type="Google" id="ProtNLM"/>
    </source>
</evidence>
<dbReference type="Proteomes" id="UP000051589">
    <property type="component" value="Unassembled WGS sequence"/>
</dbReference>
<proteinExistence type="predicted"/>
<keyword evidence="3" id="KW-0472">Membrane</keyword>
<feature type="signal peptide" evidence="4">
    <location>
        <begin position="1"/>
        <end position="23"/>
    </location>
</feature>
<keyword evidence="6" id="KW-1185">Reference proteome</keyword>
<organism evidence="5 6">
    <name type="scientific">Levilactobacillus senmaizukei DSM 21775 = NBRC 103853</name>
    <dbReference type="NCBI Taxonomy" id="1423803"/>
    <lineage>
        <taxon>Bacteria</taxon>
        <taxon>Bacillati</taxon>
        <taxon>Bacillota</taxon>
        <taxon>Bacilli</taxon>
        <taxon>Lactobacillales</taxon>
        <taxon>Lactobacillaceae</taxon>
        <taxon>Levilactobacillus</taxon>
    </lineage>
</organism>
<keyword evidence="1" id="KW-0378">Hydrolase</keyword>
<dbReference type="PATRIC" id="fig|1423803.3.peg.1693"/>
<feature type="active site" description="Acyl-thioester intermediate" evidence="2">
    <location>
        <position position="196"/>
    </location>
</feature>
<evidence type="ECO:0000313" key="5">
    <source>
        <dbReference type="EMBL" id="KRN02650.1"/>
    </source>
</evidence>
<protein>
    <recommendedName>
        <fullName evidence="7">Sortase (Surface protein transpeptidase)</fullName>
    </recommendedName>
</protein>
<dbReference type="NCBIfam" id="TIGR01076">
    <property type="entry name" value="sortase_fam"/>
    <property type="match status" value="1"/>
</dbReference>
<dbReference type="RefSeq" id="WP_061776119.1">
    <property type="nucleotide sequence ID" value="NZ_AYZH01000005.1"/>
</dbReference>